<feature type="transmembrane region" description="Helical" evidence="1">
    <location>
        <begin position="190"/>
        <end position="216"/>
    </location>
</feature>
<evidence type="ECO:0008006" key="4">
    <source>
        <dbReference type="Google" id="ProtNLM"/>
    </source>
</evidence>
<accession>A0ABP6TCP5</accession>
<proteinExistence type="predicted"/>
<dbReference type="RefSeq" id="WP_345733721.1">
    <property type="nucleotide sequence ID" value="NZ_BAAAYN010000082.1"/>
</dbReference>
<dbReference type="EMBL" id="BAAAYN010000082">
    <property type="protein sequence ID" value="GAA3398370.1"/>
    <property type="molecule type" value="Genomic_DNA"/>
</dbReference>
<reference evidence="3" key="1">
    <citation type="journal article" date="2019" name="Int. J. Syst. Evol. Microbiol.">
        <title>The Global Catalogue of Microorganisms (GCM) 10K type strain sequencing project: providing services to taxonomists for standard genome sequencing and annotation.</title>
        <authorList>
            <consortium name="The Broad Institute Genomics Platform"/>
            <consortium name="The Broad Institute Genome Sequencing Center for Infectious Disease"/>
            <person name="Wu L."/>
            <person name="Ma J."/>
        </authorList>
    </citation>
    <scope>NUCLEOTIDE SEQUENCE [LARGE SCALE GENOMIC DNA]</scope>
    <source>
        <strain evidence="3">JCM 9458</strain>
    </source>
</reference>
<evidence type="ECO:0000256" key="1">
    <source>
        <dbReference type="SAM" id="Phobius"/>
    </source>
</evidence>
<evidence type="ECO:0000313" key="2">
    <source>
        <dbReference type="EMBL" id="GAA3398370.1"/>
    </source>
</evidence>
<feature type="transmembrane region" description="Helical" evidence="1">
    <location>
        <begin position="44"/>
        <end position="67"/>
    </location>
</feature>
<keyword evidence="1" id="KW-0472">Membrane</keyword>
<comment type="caution">
    <text evidence="2">The sequence shown here is derived from an EMBL/GenBank/DDBJ whole genome shotgun (WGS) entry which is preliminary data.</text>
</comment>
<feature type="transmembrane region" description="Helical" evidence="1">
    <location>
        <begin position="159"/>
        <end position="178"/>
    </location>
</feature>
<keyword evidence="1" id="KW-1133">Transmembrane helix</keyword>
<feature type="transmembrane region" description="Helical" evidence="1">
    <location>
        <begin position="14"/>
        <end position="32"/>
    </location>
</feature>
<feature type="transmembrane region" description="Helical" evidence="1">
    <location>
        <begin position="133"/>
        <end position="153"/>
    </location>
</feature>
<evidence type="ECO:0000313" key="3">
    <source>
        <dbReference type="Proteomes" id="UP001501676"/>
    </source>
</evidence>
<gene>
    <name evidence="2" type="ORF">GCM10020369_81690</name>
</gene>
<keyword evidence="3" id="KW-1185">Reference proteome</keyword>
<keyword evidence="1" id="KW-0812">Transmembrane</keyword>
<protein>
    <recommendedName>
        <fullName evidence="4">ABC transporter permease</fullName>
    </recommendedName>
</protein>
<organism evidence="2 3">
    <name type="scientific">Cryptosporangium minutisporangium</name>
    <dbReference type="NCBI Taxonomy" id="113569"/>
    <lineage>
        <taxon>Bacteria</taxon>
        <taxon>Bacillati</taxon>
        <taxon>Actinomycetota</taxon>
        <taxon>Actinomycetes</taxon>
        <taxon>Cryptosporangiales</taxon>
        <taxon>Cryptosporangiaceae</taxon>
        <taxon>Cryptosporangium</taxon>
    </lineage>
</organism>
<sequence>MIGLAWLAWRRQRWAVLITLGVVLFYAFSASVRTPALMEMAWHAGAFADPAFVLPIGFGACWAAPLLAREQQNGTVDLAYTQSVTRAGWLVAWIAPVLVSAILGTLAVDVALRRLIEPGELAAWDFRAYEPMLLTVGWVVCAVAMGLCVGAVVGRTVPAMAATVVGILALPYVLRIVLLVGRQADSRVEVFVEGFAVSVLAALTAALLVGAFGWMIRRVPRS</sequence>
<name>A0ABP6TCP5_9ACTN</name>
<dbReference type="Proteomes" id="UP001501676">
    <property type="component" value="Unassembled WGS sequence"/>
</dbReference>
<feature type="transmembrane region" description="Helical" evidence="1">
    <location>
        <begin position="87"/>
        <end position="112"/>
    </location>
</feature>